<dbReference type="RefSeq" id="WP_145296317.1">
    <property type="nucleotide sequence ID" value="NZ_CP036319.1"/>
</dbReference>
<dbReference type="PANTHER" id="PTHR34512:SF30">
    <property type="entry name" value="OUTER MEMBRANE PROTEIN ASSEMBLY FACTOR BAMB"/>
    <property type="match status" value="1"/>
</dbReference>
<name>A0A5C5XZP4_9PLAN</name>
<evidence type="ECO:0000259" key="2">
    <source>
        <dbReference type="Pfam" id="PF13360"/>
    </source>
</evidence>
<dbReference type="InterPro" id="IPR015943">
    <property type="entry name" value="WD40/YVTN_repeat-like_dom_sf"/>
</dbReference>
<gene>
    <name evidence="3" type="ORF">Pan14r_07050</name>
</gene>
<dbReference type="AlphaFoldDB" id="A0A5C5XZP4"/>
<dbReference type="InterPro" id="IPR011047">
    <property type="entry name" value="Quinoprotein_ADH-like_sf"/>
</dbReference>
<dbReference type="SMART" id="SM00564">
    <property type="entry name" value="PQQ"/>
    <property type="match status" value="4"/>
</dbReference>
<feature type="domain" description="Pyrrolo-quinoline quinone repeat" evidence="2">
    <location>
        <begin position="95"/>
        <end position="342"/>
    </location>
</feature>
<evidence type="ECO:0000313" key="3">
    <source>
        <dbReference type="EMBL" id="TWT68460.1"/>
    </source>
</evidence>
<sequence length="424" mass="45897" precursor="true">MNRLFTVASAIAALSLSVVPQVAWAGNWGHWRGEDGNGVATDANPPVKFGSDENVRWKVDLPGKGSGSPVVWDDRVFVTSAAALSADPLGMHEFLVMAFDRNTGQTLWSQVAVKARPHEGTHSTNGFASASPCTDGRHVYASFNSRGLFCYTMDGQLVWKRDFGDMAMRNGFGEGSSPTIEGDMLLVPWDHEGASRLYALDKNTGEILWKTDRDEPSNWGTPLVIESEGRSQVVLTGQNKVRSYDLQTGQELWSCGGQTERPAASPVATDDLVIVTSGFRGAFLGAFDPRGRGDIEGTSSVVWTRHRDTPDIGSPLLSGNRLYFYKGKSGALTCVDVTTGREHYVAQRISGLRTIYASPVAAGGHVYLSDRSGSIVVIKDSPELQIVSVNQMGETVDATPAPVDDQLIVRGEDHLFCLQRSEEG</sequence>
<protein>
    <submittedName>
        <fullName evidence="3">Outer membrane biogenesis protein BamB</fullName>
    </submittedName>
</protein>
<accession>A0A5C5XZP4</accession>
<proteinExistence type="predicted"/>
<dbReference type="Gene3D" id="2.130.10.10">
    <property type="entry name" value="YVTN repeat-like/Quinoprotein amine dehydrogenase"/>
    <property type="match status" value="2"/>
</dbReference>
<dbReference type="EMBL" id="SJPL01000001">
    <property type="protein sequence ID" value="TWT68460.1"/>
    <property type="molecule type" value="Genomic_DNA"/>
</dbReference>
<organism evidence="3 4">
    <name type="scientific">Crateriforma conspicua</name>
    <dbReference type="NCBI Taxonomy" id="2527996"/>
    <lineage>
        <taxon>Bacteria</taxon>
        <taxon>Pseudomonadati</taxon>
        <taxon>Planctomycetota</taxon>
        <taxon>Planctomycetia</taxon>
        <taxon>Planctomycetales</taxon>
        <taxon>Planctomycetaceae</taxon>
        <taxon>Crateriforma</taxon>
    </lineage>
</organism>
<keyword evidence="1" id="KW-0732">Signal</keyword>
<dbReference type="Proteomes" id="UP000317238">
    <property type="component" value="Unassembled WGS sequence"/>
</dbReference>
<evidence type="ECO:0000256" key="1">
    <source>
        <dbReference type="SAM" id="SignalP"/>
    </source>
</evidence>
<evidence type="ECO:0000313" key="4">
    <source>
        <dbReference type="Proteomes" id="UP000317238"/>
    </source>
</evidence>
<dbReference type="OrthoDB" id="244732at2"/>
<dbReference type="PANTHER" id="PTHR34512">
    <property type="entry name" value="CELL SURFACE PROTEIN"/>
    <property type="match status" value="1"/>
</dbReference>
<feature type="signal peptide" evidence="1">
    <location>
        <begin position="1"/>
        <end position="25"/>
    </location>
</feature>
<comment type="caution">
    <text evidence="3">The sequence shown here is derived from an EMBL/GenBank/DDBJ whole genome shotgun (WGS) entry which is preliminary data.</text>
</comment>
<feature type="chain" id="PRO_5023127542" evidence="1">
    <location>
        <begin position="26"/>
        <end position="424"/>
    </location>
</feature>
<dbReference type="InterPro" id="IPR002372">
    <property type="entry name" value="PQQ_rpt_dom"/>
</dbReference>
<keyword evidence="4" id="KW-1185">Reference proteome</keyword>
<dbReference type="Pfam" id="PF13360">
    <property type="entry name" value="PQQ_2"/>
    <property type="match status" value="1"/>
</dbReference>
<dbReference type="SUPFAM" id="SSF50998">
    <property type="entry name" value="Quinoprotein alcohol dehydrogenase-like"/>
    <property type="match status" value="1"/>
</dbReference>
<dbReference type="InterPro" id="IPR018391">
    <property type="entry name" value="PQQ_b-propeller_rpt"/>
</dbReference>
<reference evidence="3 4" key="1">
    <citation type="submission" date="2019-02" db="EMBL/GenBank/DDBJ databases">
        <title>Deep-cultivation of Planctomycetes and their phenomic and genomic characterization uncovers novel biology.</title>
        <authorList>
            <person name="Wiegand S."/>
            <person name="Jogler M."/>
            <person name="Boedeker C."/>
            <person name="Pinto D."/>
            <person name="Vollmers J."/>
            <person name="Rivas-Marin E."/>
            <person name="Kohn T."/>
            <person name="Peeters S.H."/>
            <person name="Heuer A."/>
            <person name="Rast P."/>
            <person name="Oberbeckmann S."/>
            <person name="Bunk B."/>
            <person name="Jeske O."/>
            <person name="Meyerdierks A."/>
            <person name="Storesund J.E."/>
            <person name="Kallscheuer N."/>
            <person name="Luecker S."/>
            <person name="Lage O.M."/>
            <person name="Pohl T."/>
            <person name="Merkel B.J."/>
            <person name="Hornburger P."/>
            <person name="Mueller R.-W."/>
            <person name="Bruemmer F."/>
            <person name="Labrenz M."/>
            <person name="Spormann A.M."/>
            <person name="Op Den Camp H."/>
            <person name="Overmann J."/>
            <person name="Amann R."/>
            <person name="Jetten M.S.M."/>
            <person name="Mascher T."/>
            <person name="Medema M.H."/>
            <person name="Devos D.P."/>
            <person name="Kaster A.-K."/>
            <person name="Ovreas L."/>
            <person name="Rohde M."/>
            <person name="Galperin M.Y."/>
            <person name="Jogler C."/>
        </authorList>
    </citation>
    <scope>NUCLEOTIDE SEQUENCE [LARGE SCALE GENOMIC DNA]</scope>
    <source>
        <strain evidence="3 4">Pan14r</strain>
    </source>
</reference>